<geneLocation type="plasmid" evidence="2 3">
    <name>unnamed2</name>
</geneLocation>
<dbReference type="Proteomes" id="UP000464749">
    <property type="component" value="Plasmid unnamed2"/>
</dbReference>
<name>A0A9X7T7V0_LACJH</name>
<evidence type="ECO:0000313" key="2">
    <source>
        <dbReference type="EMBL" id="QIA88656.1"/>
    </source>
</evidence>
<sequence length="136" mass="15633">MSDEVEFYERKYEKYGIVKLRNLLTGYKSKVQQSQLLLTGIMLVVFTALLGGLGQSILRWIRQLLIINTSATLKKAQALSKSDLQTVLFIEFFIILIIILILILGIVFFVDKIKTMQMKILVLESIFEKKTKSEKS</sequence>
<keyword evidence="1" id="KW-1133">Transmembrane helix</keyword>
<feature type="transmembrane region" description="Helical" evidence="1">
    <location>
        <begin position="36"/>
        <end position="58"/>
    </location>
</feature>
<keyword evidence="2" id="KW-0614">Plasmid</keyword>
<gene>
    <name evidence="2" type="ORF">FEE39_10465</name>
</gene>
<evidence type="ECO:0000313" key="3">
    <source>
        <dbReference type="Proteomes" id="UP000464749"/>
    </source>
</evidence>
<evidence type="ECO:0000256" key="1">
    <source>
        <dbReference type="SAM" id="Phobius"/>
    </source>
</evidence>
<proteinExistence type="predicted"/>
<protein>
    <submittedName>
        <fullName evidence="2">Uncharacterized protein</fullName>
    </submittedName>
</protein>
<dbReference type="AlphaFoldDB" id="A0A9X7T7V0"/>
<feature type="transmembrane region" description="Helical" evidence="1">
    <location>
        <begin position="87"/>
        <end position="110"/>
    </location>
</feature>
<reference evidence="2 3" key="1">
    <citation type="submission" date="2019-06" db="EMBL/GenBank/DDBJ databases">
        <title>Whole genome sequencing of Lactobacillus johnsonii strain G2A.</title>
        <authorList>
            <person name="Conlan S."/>
            <person name="Thomas P.J."/>
            <person name="Mullikin J."/>
            <person name="Singer J."/>
            <person name="Weaver C."/>
            <person name="Segre J.A."/>
        </authorList>
    </citation>
    <scope>NUCLEOTIDE SEQUENCE [LARGE SCALE GENOMIC DNA]</scope>
    <source>
        <strain evidence="2 3">G2A</strain>
        <plasmid evidence="2 3">unnamed2</plasmid>
    </source>
</reference>
<keyword evidence="1" id="KW-0472">Membrane</keyword>
<accession>A0A9X7T7V0</accession>
<organism evidence="2 3">
    <name type="scientific">Lactobacillus johnsonii</name>
    <dbReference type="NCBI Taxonomy" id="33959"/>
    <lineage>
        <taxon>Bacteria</taxon>
        <taxon>Bacillati</taxon>
        <taxon>Bacillota</taxon>
        <taxon>Bacilli</taxon>
        <taxon>Lactobacillales</taxon>
        <taxon>Lactobacillaceae</taxon>
        <taxon>Lactobacillus</taxon>
    </lineage>
</organism>
<dbReference type="EMBL" id="CP040856">
    <property type="protein sequence ID" value="QIA88656.1"/>
    <property type="molecule type" value="Genomic_DNA"/>
</dbReference>
<keyword evidence="1" id="KW-0812">Transmembrane</keyword>